<comment type="caution">
    <text evidence="2">The sequence shown here is derived from an EMBL/GenBank/DDBJ whole genome shotgun (WGS) entry which is preliminary data.</text>
</comment>
<evidence type="ECO:0000313" key="6">
    <source>
        <dbReference type="Proteomes" id="UP000435112"/>
    </source>
</evidence>
<protein>
    <recommendedName>
        <fullName evidence="7">RNase H type-1 domain-containing protein</fullName>
    </recommendedName>
</protein>
<evidence type="ECO:0000313" key="3">
    <source>
        <dbReference type="EMBL" id="KAE9333292.1"/>
    </source>
</evidence>
<evidence type="ECO:0000313" key="2">
    <source>
        <dbReference type="EMBL" id="KAE9020583.1"/>
    </source>
</evidence>
<dbReference type="EMBL" id="QXFT01000918">
    <property type="protein sequence ID" value="KAE9333292.1"/>
    <property type="molecule type" value="Genomic_DNA"/>
</dbReference>
<evidence type="ECO:0008006" key="7">
    <source>
        <dbReference type="Google" id="ProtNLM"/>
    </source>
</evidence>
<dbReference type="AlphaFoldDB" id="A0A6A3LXD2"/>
<organism evidence="2 4">
    <name type="scientific">Phytophthora rubi</name>
    <dbReference type="NCBI Taxonomy" id="129364"/>
    <lineage>
        <taxon>Eukaryota</taxon>
        <taxon>Sar</taxon>
        <taxon>Stramenopiles</taxon>
        <taxon>Oomycota</taxon>
        <taxon>Peronosporomycetes</taxon>
        <taxon>Peronosporales</taxon>
        <taxon>Peronosporaceae</taxon>
        <taxon>Phytophthora</taxon>
    </lineage>
</organism>
<proteinExistence type="predicted"/>
<dbReference type="Proteomes" id="UP000429607">
    <property type="component" value="Unassembled WGS sequence"/>
</dbReference>
<dbReference type="Proteomes" id="UP000435112">
    <property type="component" value="Unassembled WGS sequence"/>
</dbReference>
<reference evidence="4 6" key="1">
    <citation type="submission" date="2018-09" db="EMBL/GenBank/DDBJ databases">
        <title>Genomic investigation of the strawberry pathogen Phytophthora fragariae indicates pathogenicity is determined by transcriptional variation in three key races.</title>
        <authorList>
            <person name="Adams T.M."/>
            <person name="Armitage A.D."/>
            <person name="Sobczyk M.K."/>
            <person name="Bates H.J."/>
            <person name="Dunwell J.M."/>
            <person name="Nellist C.F."/>
            <person name="Harrison R.J."/>
        </authorList>
    </citation>
    <scope>NUCLEOTIDE SEQUENCE [LARGE SCALE GENOMIC DNA]</scope>
    <source>
        <strain evidence="2 4">SCRP249</strain>
        <strain evidence="1 6">SCRP324</strain>
        <strain evidence="3 5">SCRP333</strain>
    </source>
</reference>
<evidence type="ECO:0000313" key="1">
    <source>
        <dbReference type="EMBL" id="KAE9015768.1"/>
    </source>
</evidence>
<evidence type="ECO:0000313" key="4">
    <source>
        <dbReference type="Proteomes" id="UP000429607"/>
    </source>
</evidence>
<sequence>MWAQLTTSLTAPAPLLEPIPTAAGDGSVIGAGSMRASGAWAVVHGSVSVTGNVKCYWADITSTRCECHALIAGLHLSGDSGVQVCDNKAVI</sequence>
<keyword evidence="5" id="KW-1185">Reference proteome</keyword>
<evidence type="ECO:0000313" key="5">
    <source>
        <dbReference type="Proteomes" id="UP000434957"/>
    </source>
</evidence>
<accession>A0A6A3LXD2</accession>
<dbReference type="OrthoDB" id="153068at2759"/>
<dbReference type="EMBL" id="QXFV01000936">
    <property type="protein sequence ID" value="KAE9020583.1"/>
    <property type="molecule type" value="Genomic_DNA"/>
</dbReference>
<dbReference type="EMBL" id="QXFU01000934">
    <property type="protein sequence ID" value="KAE9015768.1"/>
    <property type="molecule type" value="Genomic_DNA"/>
</dbReference>
<dbReference type="Proteomes" id="UP000434957">
    <property type="component" value="Unassembled WGS sequence"/>
</dbReference>
<name>A0A6A3LXD2_9STRA</name>
<gene>
    <name evidence="2" type="ORF">PR001_g13563</name>
    <name evidence="1" type="ORF">PR002_g13837</name>
    <name evidence="3" type="ORF">PR003_g14097</name>
</gene>